<dbReference type="InterPro" id="IPR009057">
    <property type="entry name" value="Homeodomain-like_sf"/>
</dbReference>
<dbReference type="InterPro" id="IPR006600">
    <property type="entry name" value="HTH_CenpB_DNA-bd_dom"/>
</dbReference>
<proteinExistence type="predicted"/>
<keyword evidence="2" id="KW-0238">DNA-binding</keyword>
<dbReference type="InterPro" id="IPR004875">
    <property type="entry name" value="DDE_SF_endonuclease_dom"/>
</dbReference>
<dbReference type="InterPro" id="IPR050863">
    <property type="entry name" value="CenT-Element_Derived"/>
</dbReference>
<keyword evidence="4" id="KW-1185">Reference proteome</keyword>
<dbReference type="GO" id="GO:0005634">
    <property type="term" value="C:nucleus"/>
    <property type="evidence" value="ECO:0007669"/>
    <property type="project" value="UniProtKB-SubCell"/>
</dbReference>
<evidence type="ECO:0000256" key="2">
    <source>
        <dbReference type="ARBA" id="ARBA00023125"/>
    </source>
</evidence>
<dbReference type="WBParaSite" id="SSTP_0000700500.1">
    <property type="protein sequence ID" value="SSTP_0000700500.1"/>
    <property type="gene ID" value="SSTP_0000700500"/>
</dbReference>
<dbReference type="Pfam" id="PF03221">
    <property type="entry name" value="HTH_Tnp_Tc5"/>
    <property type="match status" value="1"/>
</dbReference>
<dbReference type="SUPFAM" id="SSF46689">
    <property type="entry name" value="Homeodomain-like"/>
    <property type="match status" value="1"/>
</dbReference>
<reference evidence="5" key="1">
    <citation type="submission" date="2015-08" db="UniProtKB">
        <authorList>
            <consortium name="WormBaseParasite"/>
        </authorList>
    </citation>
    <scope>IDENTIFICATION</scope>
</reference>
<feature type="domain" description="HTH CENPB-type" evidence="3">
    <location>
        <begin position="1"/>
        <end position="67"/>
    </location>
</feature>
<name>A0A0K0EBY7_STRER</name>
<dbReference type="PANTHER" id="PTHR19303:SF16">
    <property type="entry name" value="JERKY PROTEIN HOMOLOG-LIKE"/>
    <property type="match status" value="1"/>
</dbReference>
<organism evidence="5">
    <name type="scientific">Strongyloides stercoralis</name>
    <name type="common">Threadworm</name>
    <dbReference type="NCBI Taxonomy" id="6248"/>
    <lineage>
        <taxon>Eukaryota</taxon>
        <taxon>Metazoa</taxon>
        <taxon>Ecdysozoa</taxon>
        <taxon>Nematoda</taxon>
        <taxon>Chromadorea</taxon>
        <taxon>Rhabditida</taxon>
        <taxon>Tylenchina</taxon>
        <taxon>Panagrolaimomorpha</taxon>
        <taxon>Strongyloidoidea</taxon>
        <taxon>Strongyloididae</taxon>
        <taxon>Strongyloides</taxon>
    </lineage>
</organism>
<dbReference type="PANTHER" id="PTHR19303">
    <property type="entry name" value="TRANSPOSON"/>
    <property type="match status" value="1"/>
</dbReference>
<dbReference type="WBParaSite" id="TCONS_00014102.p1">
    <property type="protein sequence ID" value="TCONS_00014102.p1"/>
    <property type="gene ID" value="XLOC_009306"/>
</dbReference>
<evidence type="ECO:0000313" key="4">
    <source>
        <dbReference type="Proteomes" id="UP000035681"/>
    </source>
</evidence>
<dbReference type="Gene3D" id="1.10.10.60">
    <property type="entry name" value="Homeodomain-like"/>
    <property type="match status" value="1"/>
</dbReference>
<dbReference type="STRING" id="6248.A0A0K0EBY7"/>
<sequence>MSTYEFWDSAMLTWFFQKISKGVPISGLMCIEKAKFFHKELGLDGNFNALSEWLTRFKQRYGTQELSIQGERLSGCAESAEKFCIKFREHKIKWVPEVKEFLKSKELPQKAVLLLDNASSHPTESILKTSDGFMVAKFLSPSVTSLIQPMDQGVISAMKRLYRSGFLMTLVEEDENLVDFWKKMTLSDALHEIAEAWSEVKPVTLIRSWRKIIPNVEKDLINCEKMEPNDVSEI</sequence>
<dbReference type="GO" id="GO:0003677">
    <property type="term" value="F:DNA binding"/>
    <property type="evidence" value="ECO:0007669"/>
    <property type="project" value="UniProtKB-KW"/>
</dbReference>
<evidence type="ECO:0000313" key="5">
    <source>
        <dbReference type="WBParaSite" id="SSTP_0000700500.1"/>
    </source>
</evidence>
<protein>
    <submittedName>
        <fullName evidence="5 6">HTH CENPB-type domain-containing protein</fullName>
    </submittedName>
</protein>
<dbReference type="PROSITE" id="PS51253">
    <property type="entry name" value="HTH_CENPB"/>
    <property type="match status" value="1"/>
</dbReference>
<accession>A0A0K0EBY7</accession>
<dbReference type="AlphaFoldDB" id="A0A0K0EBY7"/>
<comment type="subcellular location">
    <subcellularLocation>
        <location evidence="1">Nucleus</location>
    </subcellularLocation>
</comment>
<dbReference type="SMART" id="SM00674">
    <property type="entry name" value="CENPB"/>
    <property type="match status" value="1"/>
</dbReference>
<evidence type="ECO:0000256" key="1">
    <source>
        <dbReference type="ARBA" id="ARBA00004123"/>
    </source>
</evidence>
<evidence type="ECO:0000259" key="3">
    <source>
        <dbReference type="PROSITE" id="PS51253"/>
    </source>
</evidence>
<evidence type="ECO:0000313" key="6">
    <source>
        <dbReference type="WBParaSite" id="TCONS_00014102.p1"/>
    </source>
</evidence>
<dbReference type="Proteomes" id="UP000035681">
    <property type="component" value="Unplaced"/>
</dbReference>
<dbReference type="Pfam" id="PF03184">
    <property type="entry name" value="DDE_1"/>
    <property type="match status" value="1"/>
</dbReference>